<feature type="transmembrane region" description="Helical" evidence="7">
    <location>
        <begin position="6"/>
        <end position="24"/>
    </location>
</feature>
<dbReference type="RefSeq" id="WP_037327069.1">
    <property type="nucleotide sequence ID" value="NZ_JRMW01000028.1"/>
</dbReference>
<protein>
    <submittedName>
        <fullName evidence="8">Membrane protein</fullName>
    </submittedName>
</protein>
<organism evidence="8 9">
    <name type="scientific">Anaerococcus lactolyticus S7-1-13</name>
    <dbReference type="NCBI Taxonomy" id="1284686"/>
    <lineage>
        <taxon>Bacteria</taxon>
        <taxon>Bacillati</taxon>
        <taxon>Bacillota</taxon>
        <taxon>Tissierellia</taxon>
        <taxon>Tissierellales</taxon>
        <taxon>Peptoniphilaceae</taxon>
        <taxon>Anaerococcus</taxon>
    </lineage>
</organism>
<keyword evidence="4 7" id="KW-0812">Transmembrane</keyword>
<evidence type="ECO:0000313" key="9">
    <source>
        <dbReference type="Proteomes" id="UP000029579"/>
    </source>
</evidence>
<name>A0A095X4E9_9FIRM</name>
<dbReference type="Pfam" id="PF04226">
    <property type="entry name" value="Transgly_assoc"/>
    <property type="match status" value="1"/>
</dbReference>
<comment type="subcellular location">
    <subcellularLocation>
        <location evidence="1">Cell membrane</location>
        <topology evidence="1">Multi-pass membrane protein</topology>
    </subcellularLocation>
</comment>
<evidence type="ECO:0000256" key="2">
    <source>
        <dbReference type="ARBA" id="ARBA00011006"/>
    </source>
</evidence>
<feature type="transmembrane region" description="Helical" evidence="7">
    <location>
        <begin position="36"/>
        <end position="55"/>
    </location>
</feature>
<comment type="similarity">
    <text evidence="2">Belongs to the UPF0410 family.</text>
</comment>
<evidence type="ECO:0000256" key="3">
    <source>
        <dbReference type="ARBA" id="ARBA00022475"/>
    </source>
</evidence>
<dbReference type="OrthoDB" id="964123at2"/>
<dbReference type="GO" id="GO:0005886">
    <property type="term" value="C:plasma membrane"/>
    <property type="evidence" value="ECO:0007669"/>
    <property type="project" value="UniProtKB-SubCell"/>
</dbReference>
<dbReference type="eggNOG" id="COG2261">
    <property type="taxonomic scope" value="Bacteria"/>
</dbReference>
<evidence type="ECO:0000256" key="7">
    <source>
        <dbReference type="SAM" id="Phobius"/>
    </source>
</evidence>
<evidence type="ECO:0000313" key="8">
    <source>
        <dbReference type="EMBL" id="KGF04551.1"/>
    </source>
</evidence>
<proteinExistence type="inferred from homology"/>
<feature type="transmembrane region" description="Helical" evidence="7">
    <location>
        <begin position="61"/>
        <end position="78"/>
    </location>
</feature>
<keyword evidence="6 7" id="KW-0472">Membrane</keyword>
<dbReference type="InterPro" id="IPR007341">
    <property type="entry name" value="Transgly_assoc"/>
</dbReference>
<accession>A0A095X4E9</accession>
<comment type="caution">
    <text evidence="8">The sequence shown here is derived from an EMBL/GenBank/DDBJ whole genome shotgun (WGS) entry which is preliminary data.</text>
</comment>
<evidence type="ECO:0000256" key="5">
    <source>
        <dbReference type="ARBA" id="ARBA00022989"/>
    </source>
</evidence>
<keyword evidence="5 7" id="KW-1133">Transmembrane helix</keyword>
<sequence>MGNLGFIWTLIIGALAGWIASRIMKRDAEMGGIANIFTGVLGGYLGNWLLGNYMGGKFSQIISAVVGSVILLFILGLIQNRKK</sequence>
<evidence type="ECO:0000256" key="6">
    <source>
        <dbReference type="ARBA" id="ARBA00023136"/>
    </source>
</evidence>
<evidence type="ECO:0000256" key="1">
    <source>
        <dbReference type="ARBA" id="ARBA00004651"/>
    </source>
</evidence>
<evidence type="ECO:0000256" key="4">
    <source>
        <dbReference type="ARBA" id="ARBA00022692"/>
    </source>
</evidence>
<keyword evidence="3" id="KW-1003">Cell membrane</keyword>
<gene>
    <name evidence="8" type="ORF">HMPREF1630_03535</name>
</gene>
<dbReference type="PANTHER" id="PTHR33884">
    <property type="entry name" value="UPF0410 PROTEIN YMGE"/>
    <property type="match status" value="1"/>
</dbReference>
<reference evidence="8 9" key="1">
    <citation type="submission" date="2014-07" db="EMBL/GenBank/DDBJ databases">
        <authorList>
            <person name="McCorrison J."/>
            <person name="Sanka R."/>
            <person name="Torralba M."/>
            <person name="Gillis M."/>
            <person name="Haft D.H."/>
            <person name="Methe B."/>
            <person name="Sutton G."/>
            <person name="Nelson K.E."/>
        </authorList>
    </citation>
    <scope>NUCLEOTIDE SEQUENCE [LARGE SCALE GENOMIC DNA]</scope>
    <source>
        <strain evidence="8 9">S7-1-13</strain>
    </source>
</reference>
<dbReference type="PANTHER" id="PTHR33884:SF3">
    <property type="entry name" value="UPF0410 PROTEIN YMGE"/>
    <property type="match status" value="1"/>
</dbReference>
<dbReference type="Proteomes" id="UP000029579">
    <property type="component" value="Unassembled WGS sequence"/>
</dbReference>
<dbReference type="EMBL" id="JRMW01000028">
    <property type="protein sequence ID" value="KGF04551.1"/>
    <property type="molecule type" value="Genomic_DNA"/>
</dbReference>
<dbReference type="AlphaFoldDB" id="A0A095X4E9"/>